<dbReference type="WBParaSite" id="HCON_00118860-00001">
    <property type="protein sequence ID" value="HCON_00118860-00001"/>
    <property type="gene ID" value="HCON_00118860"/>
</dbReference>
<dbReference type="CDD" id="cd12884">
    <property type="entry name" value="SPRY_hnRNP"/>
    <property type="match status" value="1"/>
</dbReference>
<evidence type="ECO:0000313" key="9">
    <source>
        <dbReference type="WBParaSite" id="HCON_00118860-00001"/>
    </source>
</evidence>
<protein>
    <submittedName>
        <fullName evidence="9">SAP domain-containing protein</fullName>
    </submittedName>
</protein>
<feature type="region of interest" description="Disordered" evidence="5">
    <location>
        <begin position="742"/>
        <end position="814"/>
    </location>
</feature>
<dbReference type="SUPFAM" id="SSF49899">
    <property type="entry name" value="Concanavalin A-like lectins/glucanases"/>
    <property type="match status" value="1"/>
</dbReference>
<feature type="compositionally biased region" description="Pro residues" evidence="5">
    <location>
        <begin position="505"/>
        <end position="514"/>
    </location>
</feature>
<dbReference type="SMART" id="SM00513">
    <property type="entry name" value="SAP"/>
    <property type="match status" value="1"/>
</dbReference>
<keyword evidence="4" id="KW-0539">Nucleus</keyword>
<feature type="region of interest" description="Disordered" evidence="5">
    <location>
        <begin position="1623"/>
        <end position="1647"/>
    </location>
</feature>
<keyword evidence="2" id="KW-0488">Methylation</keyword>
<dbReference type="Gene3D" id="3.40.50.300">
    <property type="entry name" value="P-loop containing nucleotide triphosphate hydrolases"/>
    <property type="match status" value="1"/>
</dbReference>
<feature type="compositionally biased region" description="Pro residues" evidence="5">
    <location>
        <begin position="536"/>
        <end position="562"/>
    </location>
</feature>
<evidence type="ECO:0000259" key="6">
    <source>
        <dbReference type="PROSITE" id="PS50188"/>
    </source>
</evidence>
<feature type="domain" description="SAP" evidence="7">
    <location>
        <begin position="22"/>
        <end position="56"/>
    </location>
</feature>
<feature type="compositionally biased region" description="Polar residues" evidence="5">
    <location>
        <begin position="1389"/>
        <end position="1415"/>
    </location>
</feature>
<dbReference type="SUPFAM" id="SSF52540">
    <property type="entry name" value="P-loop containing nucleoside triphosphate hydrolases"/>
    <property type="match status" value="1"/>
</dbReference>
<feature type="region of interest" description="Disordered" evidence="5">
    <location>
        <begin position="237"/>
        <end position="343"/>
    </location>
</feature>
<feature type="region of interest" description="Disordered" evidence="5">
    <location>
        <begin position="1380"/>
        <end position="1434"/>
    </location>
</feature>
<dbReference type="GO" id="GO:0005634">
    <property type="term" value="C:nucleus"/>
    <property type="evidence" value="ECO:0007669"/>
    <property type="project" value="UniProtKB-SubCell"/>
</dbReference>
<feature type="compositionally biased region" description="Low complexity" evidence="5">
    <location>
        <begin position="239"/>
        <end position="251"/>
    </location>
</feature>
<dbReference type="InterPro" id="IPR003877">
    <property type="entry name" value="SPRY_dom"/>
</dbReference>
<dbReference type="Pfam" id="PF02037">
    <property type="entry name" value="SAP"/>
    <property type="match status" value="1"/>
</dbReference>
<feature type="compositionally biased region" description="Polar residues" evidence="5">
    <location>
        <begin position="80"/>
        <end position="91"/>
    </location>
</feature>
<feature type="domain" description="B30.2/SPRY" evidence="6">
    <location>
        <begin position="951"/>
        <end position="1143"/>
    </location>
</feature>
<feature type="compositionally biased region" description="Polar residues" evidence="5">
    <location>
        <begin position="518"/>
        <end position="527"/>
    </location>
</feature>
<feature type="compositionally biased region" description="Low complexity" evidence="5">
    <location>
        <begin position="296"/>
        <end position="312"/>
    </location>
</feature>
<proteinExistence type="predicted"/>
<organism evidence="8 9">
    <name type="scientific">Haemonchus contortus</name>
    <name type="common">Barber pole worm</name>
    <dbReference type="NCBI Taxonomy" id="6289"/>
    <lineage>
        <taxon>Eukaryota</taxon>
        <taxon>Metazoa</taxon>
        <taxon>Ecdysozoa</taxon>
        <taxon>Nematoda</taxon>
        <taxon>Chromadorea</taxon>
        <taxon>Rhabditida</taxon>
        <taxon>Rhabditina</taxon>
        <taxon>Rhabditomorpha</taxon>
        <taxon>Strongyloidea</taxon>
        <taxon>Trichostrongylidae</taxon>
        <taxon>Haemonchus</taxon>
    </lineage>
</organism>
<dbReference type="InterPro" id="IPR043136">
    <property type="entry name" value="B30.2/SPRY_sf"/>
</dbReference>
<evidence type="ECO:0000256" key="4">
    <source>
        <dbReference type="ARBA" id="ARBA00023242"/>
    </source>
</evidence>
<dbReference type="SMART" id="SM00449">
    <property type="entry name" value="SPRY"/>
    <property type="match status" value="1"/>
</dbReference>
<dbReference type="InterPro" id="IPR027417">
    <property type="entry name" value="P-loop_NTPase"/>
</dbReference>
<feature type="compositionally biased region" description="Acidic residues" evidence="5">
    <location>
        <begin position="790"/>
        <end position="802"/>
    </location>
</feature>
<comment type="subcellular location">
    <subcellularLocation>
        <location evidence="1">Nucleus</location>
    </subcellularLocation>
</comment>
<dbReference type="InterPro" id="IPR035778">
    <property type="entry name" value="SPRY_hnRNP_U"/>
</dbReference>
<evidence type="ECO:0000256" key="3">
    <source>
        <dbReference type="ARBA" id="ARBA00022553"/>
    </source>
</evidence>
<feature type="region of interest" description="Disordered" evidence="5">
    <location>
        <begin position="358"/>
        <end position="620"/>
    </location>
</feature>
<feature type="compositionally biased region" description="Basic and acidic residues" evidence="5">
    <location>
        <begin position="459"/>
        <end position="469"/>
    </location>
</feature>
<feature type="compositionally biased region" description="Low complexity" evidence="5">
    <location>
        <begin position="491"/>
        <end position="504"/>
    </location>
</feature>
<dbReference type="Pfam" id="PF13671">
    <property type="entry name" value="AAA_33"/>
    <property type="match status" value="1"/>
</dbReference>
<feature type="compositionally biased region" description="Basic and acidic residues" evidence="5">
    <location>
        <begin position="279"/>
        <end position="290"/>
    </location>
</feature>
<evidence type="ECO:0000256" key="2">
    <source>
        <dbReference type="ARBA" id="ARBA00022481"/>
    </source>
</evidence>
<name>A0A7I4YPP9_HAECO</name>
<feature type="compositionally biased region" description="Basic and acidic residues" evidence="5">
    <location>
        <begin position="606"/>
        <end position="619"/>
    </location>
</feature>
<sequence>MSSRPRRSCARGDDSILSPSTIFLWSDTRLKQELTRRGLSRVGIRQDLIDRLLDDINGIVKKEEPCSSSEFSVIAKDNSNESQNVDSSSPLQGGAESGDSRPVSAVTEPQTLTTKRKGKRKTSTSETTPSAKGKRLRLNLSGKKSDSSSETPAARTRKPRQRASAGEDVAVPNKDVTVSCESTSHLNDEAPQSPVDIKPSKEEIACSAVEPTPTCSIMKPILSILPKVRPLPSLFTPKATTSAETSGTTSTMQSRPQRHSDNVVSSPIFTNSDIYDSSADEKPPVSEKHSGVLRKSSSAGCTAAALGTALSSRKSSAPKDDDDRHMQKKNSISSISKTDRLSTAKPITEAWAERLAELKKSDPSKFSAGSIVKEKSKEREVELRRKPTGAKPSVPSAGAAPSNVKKSSSGGSKTAEGLDLLDSILNQQSEFLQTMRRSEDRSSPEPVRAAPRVDQPEGISEHQGLDRAPDLSGAAEEAYRRFEQTFSESNSSKSSPKSPQFLSLLPPPPPPPKPLQQTITSKKSLTLSPELVQLLVPPPPPPPPPPQPPLPPLKDVPPPPPPRRPKVSNLEDLPPPPPPPKRLKPARPPAANKETTAKESAGLVEPKQEVPSENSKADDPTIMADVKTCLEHVVFLVSSIRPFDEISGELLPAKEVPVPFSQRLERGAASDSECVASSSVDAPVEKRTDGEGTSTVEDPQKEVPNEDEEEYDPVDASVVEEFEVYVPSAVVSRNVTFDELDSSITPPLELPNPEHDQYSPSSNTGLHIDEDVDEGEITDDSDSEIQSIADSDDDSEFDEGVPDQETFMRQDENGRLIRVVRRTRKRNDQVSSLNAQPENGVMSSLDNSMNKAAEEEEFDLKPDREILDDPRHLLQRASAVLQGLGKGQGTQYTQMPYDEDYEEEECIQPMDSFHGEPVPDDDELFEVAAGLKPKRKEEVIIEERIPECTEKFEIDFYNGDLHLKGAPDNDWIIDPDNQDGLALIWGGVRSTHGIFPPCRNNPESDSDCANENLRSIVFQVKITELLPTRHLPFDELDPNDIRVGFSFRSSPLVLGEFPGSYCCTSLGKRANNNVFTDYGDSFGVGDVVTAELDFEKATISFWKNSECMGVAFSNVVIPEDEAVYPHICVKNCRVSVNFGTFPGGEEEWLKRPEWTFPNSLPSTQTERAPVPPDSKSDCTVLMMVGLPSVGKTTWVRRYIREHPKEHWTLISADTILASMKVNGVSRNSSHIGRWDMVLGLVGKARNRLLSLAARRRRNYILDFTNCDPDTRKKRLALFEGFFRQCVTIVPSDEVMQQRHAKHLRQNRGEGTAAVPIETFLELKAVMEMPVVSEFLESVIYVDPAMEDAQIAIDRIAKFNEEGRPWYSSKYKKRGFWNGTYGDEPFRKPSGTQTRTQPVTSTEKSHPETITVTITDNVPPVPTQNNESEKTSPLVVNTTQPVQLSPAPDLAKRLTEKPAPILTNGGENVPVSLPGGVTLSMIPIPGSRVEEPPKIISHLPTVFTHPPPALPSPVVQSHPTNPPLVAPPPPPAMPPQVAPLSAVTQISPFPGNTAAPSRVSPLAPQVKTFPPRSRWDAPPPVIPNFSVPPPTLVTPNLYAPNVAAIPPPIIPLIPNTSIPPPNVPPPNVPPPNVPPTNVPPPGWPHHLG</sequence>
<keyword evidence="3" id="KW-0597">Phosphoprotein</keyword>
<dbReference type="InterPro" id="IPR001870">
    <property type="entry name" value="B30.2/SPRY"/>
</dbReference>
<keyword evidence="8" id="KW-1185">Reference proteome</keyword>
<feature type="region of interest" description="Disordered" evidence="5">
    <location>
        <begin position="67"/>
        <end position="174"/>
    </location>
</feature>
<feature type="compositionally biased region" description="Basic and acidic residues" evidence="5">
    <location>
        <begin position="372"/>
        <end position="385"/>
    </location>
</feature>
<feature type="compositionally biased region" description="Acidic residues" evidence="5">
    <location>
        <begin position="770"/>
        <end position="783"/>
    </location>
</feature>
<dbReference type="OMA" id="HEHWTLI"/>
<dbReference type="GO" id="GO:0000380">
    <property type="term" value="P:alternative mRNA splicing, via spliceosome"/>
    <property type="evidence" value="ECO:0007669"/>
    <property type="project" value="TreeGrafter"/>
</dbReference>
<dbReference type="PROSITE" id="PS50800">
    <property type="entry name" value="SAP"/>
    <property type="match status" value="1"/>
</dbReference>
<evidence type="ECO:0000256" key="1">
    <source>
        <dbReference type="ARBA" id="ARBA00004123"/>
    </source>
</evidence>
<dbReference type="PANTHER" id="PTHR12381">
    <property type="entry name" value="HETEROGENEOUS NUCLEAR RIBONUCLEOPROTEIN U FAMILY MEMBER"/>
    <property type="match status" value="1"/>
</dbReference>
<feature type="compositionally biased region" description="Acidic residues" evidence="5">
    <location>
        <begin position="705"/>
        <end position="716"/>
    </location>
</feature>
<dbReference type="InterPro" id="IPR013320">
    <property type="entry name" value="ConA-like_dom_sf"/>
</dbReference>
<feature type="compositionally biased region" description="Polar residues" evidence="5">
    <location>
        <begin position="262"/>
        <end position="275"/>
    </location>
</feature>
<reference evidence="9" key="1">
    <citation type="submission" date="2020-12" db="UniProtKB">
        <authorList>
            <consortium name="WormBaseParasite"/>
        </authorList>
    </citation>
    <scope>IDENTIFICATION</scope>
    <source>
        <strain evidence="9">MHco3</strain>
    </source>
</reference>
<accession>A0A7I4YPP9</accession>
<dbReference type="OrthoDB" id="445357at2759"/>
<dbReference type="Pfam" id="PF00622">
    <property type="entry name" value="SPRY"/>
    <property type="match status" value="1"/>
</dbReference>
<dbReference type="Gene3D" id="2.60.120.920">
    <property type="match status" value="1"/>
</dbReference>
<dbReference type="PROSITE" id="PS50188">
    <property type="entry name" value="B302_SPRY"/>
    <property type="match status" value="1"/>
</dbReference>
<dbReference type="GO" id="GO:0003723">
    <property type="term" value="F:RNA binding"/>
    <property type="evidence" value="ECO:0007669"/>
    <property type="project" value="TreeGrafter"/>
</dbReference>
<evidence type="ECO:0000313" key="8">
    <source>
        <dbReference type="Proteomes" id="UP000025227"/>
    </source>
</evidence>
<feature type="region of interest" description="Disordered" evidence="5">
    <location>
        <begin position="665"/>
        <end position="716"/>
    </location>
</feature>
<evidence type="ECO:0000259" key="7">
    <source>
        <dbReference type="PROSITE" id="PS50800"/>
    </source>
</evidence>
<evidence type="ECO:0000256" key="5">
    <source>
        <dbReference type="SAM" id="MobiDB-lite"/>
    </source>
</evidence>
<dbReference type="PANTHER" id="PTHR12381:SF56">
    <property type="entry name" value="B30.2_SPRY DOMAIN-CONTAINING PROTEIN-RELATED"/>
    <property type="match status" value="1"/>
</dbReference>
<dbReference type="InterPro" id="IPR003034">
    <property type="entry name" value="SAP_dom"/>
</dbReference>
<dbReference type="Proteomes" id="UP000025227">
    <property type="component" value="Unplaced"/>
</dbReference>